<dbReference type="AlphaFoldDB" id="W2PDR9"/>
<reference evidence="3 4" key="2">
    <citation type="submission" date="2013-11" db="EMBL/GenBank/DDBJ databases">
        <title>The Genome Sequence of Phytophthora parasitica INRA-310.</title>
        <authorList>
            <consortium name="The Broad Institute Genomics Platform"/>
            <person name="Russ C."/>
            <person name="Tyler B."/>
            <person name="Panabieres F."/>
            <person name="Shan W."/>
            <person name="Tripathy S."/>
            <person name="Grunwald N."/>
            <person name="Machado M."/>
            <person name="Johnson C.S."/>
            <person name="Arredondo F."/>
            <person name="Hong C."/>
            <person name="Coffey M."/>
            <person name="Young S.K."/>
            <person name="Zeng Q."/>
            <person name="Gargeya S."/>
            <person name="Fitzgerald M."/>
            <person name="Abouelleil A."/>
            <person name="Alvarado L."/>
            <person name="Chapman S.B."/>
            <person name="Gainer-Dewar J."/>
            <person name="Goldberg J."/>
            <person name="Griggs A."/>
            <person name="Gujja S."/>
            <person name="Hansen M."/>
            <person name="Howarth C."/>
            <person name="Imamovic A."/>
            <person name="Ireland A."/>
            <person name="Larimer J."/>
            <person name="McCowan C."/>
            <person name="Murphy C."/>
            <person name="Pearson M."/>
            <person name="Poon T.W."/>
            <person name="Priest M."/>
            <person name="Roberts A."/>
            <person name="Saif S."/>
            <person name="Shea T."/>
            <person name="Sykes S."/>
            <person name="Wortman J."/>
            <person name="Nusbaum C."/>
            <person name="Birren B."/>
        </authorList>
    </citation>
    <scope>NUCLEOTIDE SEQUENCE [LARGE SCALE GENOMIC DNA]</scope>
    <source>
        <strain evidence="3 4">INRA-310</strain>
    </source>
</reference>
<keyword evidence="2" id="KW-1133">Transmembrane helix</keyword>
<feature type="compositionally biased region" description="Polar residues" evidence="1">
    <location>
        <begin position="351"/>
        <end position="360"/>
    </location>
</feature>
<keyword evidence="2" id="KW-0472">Membrane</keyword>
<proteinExistence type="predicted"/>
<dbReference type="STRING" id="761204.W2PDR9"/>
<feature type="transmembrane region" description="Helical" evidence="2">
    <location>
        <begin position="67"/>
        <end position="87"/>
    </location>
</feature>
<organism evidence="3 4">
    <name type="scientific">Phytophthora nicotianae (strain INRA-310)</name>
    <name type="common">Phytophthora parasitica</name>
    <dbReference type="NCBI Taxonomy" id="761204"/>
    <lineage>
        <taxon>Eukaryota</taxon>
        <taxon>Sar</taxon>
        <taxon>Stramenopiles</taxon>
        <taxon>Oomycota</taxon>
        <taxon>Peronosporomycetes</taxon>
        <taxon>Peronosporales</taxon>
        <taxon>Peronosporaceae</taxon>
        <taxon>Phytophthora</taxon>
    </lineage>
</organism>
<reference evidence="4" key="1">
    <citation type="submission" date="2011-12" db="EMBL/GenBank/DDBJ databases">
        <authorList>
            <consortium name="The Broad Institute Genome Sequencing Platform"/>
            <person name="Russ C."/>
            <person name="Tyler B."/>
            <person name="Panabieres F."/>
            <person name="Shan W."/>
            <person name="Tripathy S."/>
            <person name="Grunwald N."/>
            <person name="Machado M."/>
            <person name="Young S.K."/>
            <person name="Zeng Q."/>
            <person name="Gargeya S."/>
            <person name="Fitzgerald M."/>
            <person name="Haas B."/>
            <person name="Abouelleil A."/>
            <person name="Alvarado L."/>
            <person name="Arachchi H.M."/>
            <person name="Berlin A."/>
            <person name="Chapman S.B."/>
            <person name="Gearin G."/>
            <person name="Goldberg J."/>
            <person name="Griggs A."/>
            <person name="Gujja S."/>
            <person name="Hansen M."/>
            <person name="Heiman D."/>
            <person name="Howarth C."/>
            <person name="Larimer J."/>
            <person name="Lui A."/>
            <person name="MacDonald P.J.P."/>
            <person name="McCowen C."/>
            <person name="Montmayeur A."/>
            <person name="Murphy C."/>
            <person name="Neiman D."/>
            <person name="Pearson M."/>
            <person name="Priest M."/>
            <person name="Roberts A."/>
            <person name="Saif S."/>
            <person name="Shea T."/>
            <person name="Sisk P."/>
            <person name="Stolte C."/>
            <person name="Sykes S."/>
            <person name="Wortman J."/>
            <person name="Nusbaum C."/>
            <person name="Birren B."/>
        </authorList>
    </citation>
    <scope>NUCLEOTIDE SEQUENCE [LARGE SCALE GENOMIC DNA]</scope>
    <source>
        <strain evidence="4">INRA-310</strain>
    </source>
</reference>
<evidence type="ECO:0008006" key="5">
    <source>
        <dbReference type="Google" id="ProtNLM"/>
    </source>
</evidence>
<feature type="non-terminal residue" evidence="3">
    <location>
        <position position="1"/>
    </location>
</feature>
<dbReference type="Proteomes" id="UP000018817">
    <property type="component" value="Unassembled WGS sequence"/>
</dbReference>
<evidence type="ECO:0000256" key="1">
    <source>
        <dbReference type="SAM" id="MobiDB-lite"/>
    </source>
</evidence>
<evidence type="ECO:0000313" key="3">
    <source>
        <dbReference type="EMBL" id="ETM98996.1"/>
    </source>
</evidence>
<name>W2PDR9_PHYN3</name>
<accession>W2PDR9</accession>
<dbReference type="VEuPathDB" id="FungiDB:PPTG_19015"/>
<feature type="region of interest" description="Disordered" evidence="1">
    <location>
        <begin position="175"/>
        <end position="233"/>
    </location>
</feature>
<evidence type="ECO:0000313" key="4">
    <source>
        <dbReference type="Proteomes" id="UP000018817"/>
    </source>
</evidence>
<dbReference type="RefSeq" id="XP_008915672.1">
    <property type="nucleotide sequence ID" value="XM_008917424.1"/>
</dbReference>
<sequence length="360" mass="39321">SRQLAKMALHRKQRGVVDAAPQYVRIPTVHAGSRPVGYSLRETHPRAQRVFAKRYAEGDRSRKISSLQLRACFVLCVLLYFGAIYFADDIANIGRAVGSEQSSQNFFVHSLRPRGRSNVRVGRAVDAKKMEPTAAPPSATVVLGVAELNPHEKDDPLIAVPVAEIQTEIATAEMEEAQATEPQTEREAGAKHQNAQKAINDAPGDAVHPDDQRDDFPVDQTENAKPAGPVRGKYIGQVKTLSADLIKTNDGHTEAQERQQEGMIPTAPKKYASAARPTAAVRHPEKGDDAIAVPVASPSRVKEQQRIRSNVDTASQTYRNHKPVEEVRPAYNQEGRGNHQQPTAAPAQAKESMTQHIAGI</sequence>
<dbReference type="OrthoDB" id="168427at2759"/>
<evidence type="ECO:0000256" key="2">
    <source>
        <dbReference type="SAM" id="Phobius"/>
    </source>
</evidence>
<gene>
    <name evidence="3" type="ORF">PPTG_19015</name>
</gene>
<feature type="region of interest" description="Disordered" evidence="1">
    <location>
        <begin position="246"/>
        <end position="309"/>
    </location>
</feature>
<dbReference type="OMA" id="KESMTQH"/>
<feature type="compositionally biased region" description="Basic and acidic residues" evidence="1">
    <location>
        <begin position="207"/>
        <end position="216"/>
    </location>
</feature>
<keyword evidence="2" id="KW-0812">Transmembrane</keyword>
<dbReference type="EMBL" id="KI669662">
    <property type="protein sequence ID" value="ETM98996.1"/>
    <property type="molecule type" value="Genomic_DNA"/>
</dbReference>
<protein>
    <recommendedName>
        <fullName evidence="5">Transmembrane protein</fullName>
    </recommendedName>
</protein>
<dbReference type="GeneID" id="20187833"/>
<feature type="region of interest" description="Disordered" evidence="1">
    <location>
        <begin position="332"/>
        <end position="360"/>
    </location>
</feature>
<feature type="compositionally biased region" description="Basic and acidic residues" evidence="1">
    <location>
        <begin position="247"/>
        <end position="260"/>
    </location>
</feature>